<evidence type="ECO:0000256" key="11">
    <source>
        <dbReference type="SAM" id="Coils"/>
    </source>
</evidence>
<protein>
    <recommendedName>
        <fullName evidence="2">arginine--tRNA ligase</fullName>
        <ecNumber evidence="2">6.1.1.19</ecNumber>
    </recommendedName>
    <alternativeName>
        <fullName evidence="8">Arginyl-tRNA synthetase</fullName>
    </alternativeName>
</protein>
<dbReference type="PANTHER" id="PTHR11956">
    <property type="entry name" value="ARGINYL-TRNA SYNTHETASE"/>
    <property type="match status" value="1"/>
</dbReference>
<dbReference type="InterPro" id="IPR001412">
    <property type="entry name" value="aa-tRNA-synth_I_CS"/>
</dbReference>
<evidence type="ECO:0000259" key="12">
    <source>
        <dbReference type="SMART" id="SM00836"/>
    </source>
</evidence>
<dbReference type="CDD" id="cd00671">
    <property type="entry name" value="ArgRS_core"/>
    <property type="match status" value="1"/>
</dbReference>
<evidence type="ECO:0000256" key="8">
    <source>
        <dbReference type="ARBA" id="ARBA00033033"/>
    </source>
</evidence>
<dbReference type="PRINTS" id="PR01038">
    <property type="entry name" value="TRNASYNTHARG"/>
</dbReference>
<evidence type="ECO:0000256" key="9">
    <source>
        <dbReference type="ARBA" id="ARBA00049339"/>
    </source>
</evidence>
<keyword evidence="3 10" id="KW-0436">Ligase</keyword>
<dbReference type="SMART" id="SM00836">
    <property type="entry name" value="DALR_1"/>
    <property type="match status" value="1"/>
</dbReference>
<dbReference type="EMBL" id="MU005626">
    <property type="protein sequence ID" value="KAF2677098.1"/>
    <property type="molecule type" value="Genomic_DNA"/>
</dbReference>
<keyword evidence="5 10" id="KW-0067">ATP-binding</keyword>
<dbReference type="FunFam" id="1.10.730.10:FF:000006">
    <property type="entry name" value="Arginyl-tRNA synthetase 2, mitochondrial"/>
    <property type="match status" value="1"/>
</dbReference>
<dbReference type="AlphaFoldDB" id="A0A6G1IG80"/>
<name>A0A6G1IG80_9PLEO</name>
<dbReference type="Gene3D" id="3.40.50.620">
    <property type="entry name" value="HUPs"/>
    <property type="match status" value="1"/>
</dbReference>
<dbReference type="Gene3D" id="1.10.730.10">
    <property type="entry name" value="Isoleucyl-tRNA Synthetase, Domain 1"/>
    <property type="match status" value="1"/>
</dbReference>
<dbReference type="InterPro" id="IPR008909">
    <property type="entry name" value="DALR_anticod-bd"/>
</dbReference>
<dbReference type="CDD" id="cd07956">
    <property type="entry name" value="Anticodon_Ia_Arg"/>
    <property type="match status" value="1"/>
</dbReference>
<dbReference type="NCBIfam" id="TIGR00456">
    <property type="entry name" value="argS"/>
    <property type="match status" value="1"/>
</dbReference>
<dbReference type="InterPro" id="IPR001278">
    <property type="entry name" value="Arg-tRNA-ligase"/>
</dbReference>
<evidence type="ECO:0000313" key="13">
    <source>
        <dbReference type="EMBL" id="KAF2677098.1"/>
    </source>
</evidence>
<dbReference type="SUPFAM" id="SSF52374">
    <property type="entry name" value="Nucleotidylyl transferase"/>
    <property type="match status" value="1"/>
</dbReference>
<dbReference type="Proteomes" id="UP000799291">
    <property type="component" value="Unassembled WGS sequence"/>
</dbReference>
<dbReference type="PROSITE" id="PS00178">
    <property type="entry name" value="AA_TRNA_LIGASE_I"/>
    <property type="match status" value="1"/>
</dbReference>
<dbReference type="FunFam" id="3.40.50.620:FF:000058">
    <property type="entry name" value="Mitochondrial arginyl-tRNA synthetase"/>
    <property type="match status" value="1"/>
</dbReference>
<keyword evidence="4 10" id="KW-0547">Nucleotide-binding</keyword>
<dbReference type="InterPro" id="IPR014729">
    <property type="entry name" value="Rossmann-like_a/b/a_fold"/>
</dbReference>
<proteinExistence type="inferred from homology"/>
<dbReference type="InterPro" id="IPR035684">
    <property type="entry name" value="ArgRS_core"/>
</dbReference>
<dbReference type="InterPro" id="IPR036695">
    <property type="entry name" value="Arg-tRNA-synth_N_sf"/>
</dbReference>
<dbReference type="InterPro" id="IPR009080">
    <property type="entry name" value="tRNAsynth_Ia_anticodon-bd"/>
</dbReference>
<comment type="similarity">
    <text evidence="1 10">Belongs to the class-I aminoacyl-tRNA synthetase family.</text>
</comment>
<feature type="domain" description="DALR anticodon binding" evidence="12">
    <location>
        <begin position="516"/>
        <end position="634"/>
    </location>
</feature>
<evidence type="ECO:0000256" key="7">
    <source>
        <dbReference type="ARBA" id="ARBA00023146"/>
    </source>
</evidence>
<sequence>MATPPSLEEEFSRLKLEQAHFPNCYPEYNPLDAYKIHISERVGKIAGVEPAVVYPALQRARVPEQGDLNLAVPALRIKGTKPQETGAKIVEQWTESPFVQKLELDGVHLKIFFNPAVLTQAVLPAILKNRETWGGNPQLGLRNVEDPSQGKKKIVVEFSSPNIAKPFHAGHLRSTIIGSFLANLHEISGWDVTRLNYLGDWGKQYGLLALGFGMYGDEAKLEADPIQHLFEVYVKINQDVKAEDEKIKALETEGKETEAAELQAKSLNEKARQYFKAMCDDNKEAVALWSRFRKLSIEKYKNSYARLNVRFDEYDGESQVSNKSMKEVEARMAEKGLLEESKGATIVNFEERGKALKKLGKVLIRKQDGTSLYITRDLGAMFSRVKKYNFDKMIYVVANQQDLHLKQLFTIVDLLGEKELYSKVLHVNFGMVRGMSTRKGNVVFLDDILRDVRDHMHEVMRKNQDKYAQVSDPDRTADILGISSVMIQDMGGKRIHGYDFDMDKMTSFEGDTGPYLQYSHARLRQVLRKADLPPEAYESSADLSLLTEPLDHSLVRLLVQYPDIVQMTLTTLEPTTILTYLFLLTHGINSHYHKIKIIGSEPELMKARLALYDATKAVLNHGMRVLGLQPLERM</sequence>
<comment type="catalytic activity">
    <reaction evidence="9">
        <text>tRNA(Arg) + L-arginine + ATP = L-arginyl-tRNA(Arg) + AMP + diphosphate</text>
        <dbReference type="Rhea" id="RHEA:20301"/>
        <dbReference type="Rhea" id="RHEA-COMP:9658"/>
        <dbReference type="Rhea" id="RHEA-COMP:9673"/>
        <dbReference type="ChEBI" id="CHEBI:30616"/>
        <dbReference type="ChEBI" id="CHEBI:32682"/>
        <dbReference type="ChEBI" id="CHEBI:33019"/>
        <dbReference type="ChEBI" id="CHEBI:78442"/>
        <dbReference type="ChEBI" id="CHEBI:78513"/>
        <dbReference type="ChEBI" id="CHEBI:456215"/>
        <dbReference type="EC" id="6.1.1.19"/>
    </reaction>
</comment>
<keyword evidence="14" id="KW-1185">Reference proteome</keyword>
<feature type="coiled-coil region" evidence="11">
    <location>
        <begin position="233"/>
        <end position="270"/>
    </location>
</feature>
<dbReference type="Pfam" id="PF00750">
    <property type="entry name" value="tRNA-synt_1d"/>
    <property type="match status" value="1"/>
</dbReference>
<organism evidence="13 14">
    <name type="scientific">Lentithecium fluviatile CBS 122367</name>
    <dbReference type="NCBI Taxonomy" id="1168545"/>
    <lineage>
        <taxon>Eukaryota</taxon>
        <taxon>Fungi</taxon>
        <taxon>Dikarya</taxon>
        <taxon>Ascomycota</taxon>
        <taxon>Pezizomycotina</taxon>
        <taxon>Dothideomycetes</taxon>
        <taxon>Pleosporomycetidae</taxon>
        <taxon>Pleosporales</taxon>
        <taxon>Massarineae</taxon>
        <taxon>Lentitheciaceae</taxon>
        <taxon>Lentithecium</taxon>
    </lineage>
</organism>
<dbReference type="SUPFAM" id="SSF55190">
    <property type="entry name" value="Arginyl-tRNA synthetase (ArgRS), N-terminal 'additional' domain"/>
    <property type="match status" value="1"/>
</dbReference>
<evidence type="ECO:0000256" key="2">
    <source>
        <dbReference type="ARBA" id="ARBA00012837"/>
    </source>
</evidence>
<gene>
    <name evidence="13" type="ORF">K458DRAFT_492117</name>
</gene>
<evidence type="ECO:0000256" key="6">
    <source>
        <dbReference type="ARBA" id="ARBA00022917"/>
    </source>
</evidence>
<dbReference type="OrthoDB" id="68056at2759"/>
<dbReference type="GO" id="GO:0005524">
    <property type="term" value="F:ATP binding"/>
    <property type="evidence" value="ECO:0007669"/>
    <property type="project" value="UniProtKB-KW"/>
</dbReference>
<evidence type="ECO:0000256" key="3">
    <source>
        <dbReference type="ARBA" id="ARBA00022598"/>
    </source>
</evidence>
<evidence type="ECO:0000313" key="14">
    <source>
        <dbReference type="Proteomes" id="UP000799291"/>
    </source>
</evidence>
<dbReference type="PANTHER" id="PTHR11956:SF11">
    <property type="entry name" value="ARGININE--TRNA LIGASE, MITOCHONDRIAL-RELATED"/>
    <property type="match status" value="1"/>
</dbReference>
<keyword evidence="11" id="KW-0175">Coiled coil</keyword>
<dbReference type="HAMAP" id="MF_00123">
    <property type="entry name" value="Arg_tRNA_synth"/>
    <property type="match status" value="1"/>
</dbReference>
<evidence type="ECO:0000256" key="10">
    <source>
        <dbReference type="RuleBase" id="RU363038"/>
    </source>
</evidence>
<accession>A0A6G1IG80</accession>
<dbReference type="EC" id="6.1.1.19" evidence="2"/>
<keyword evidence="6 10" id="KW-0648">Protein biosynthesis</keyword>
<evidence type="ECO:0000256" key="1">
    <source>
        <dbReference type="ARBA" id="ARBA00005594"/>
    </source>
</evidence>
<dbReference type="SUPFAM" id="SSF47323">
    <property type="entry name" value="Anticodon-binding domain of a subclass of class I aminoacyl-tRNA synthetases"/>
    <property type="match status" value="1"/>
</dbReference>
<dbReference type="Pfam" id="PF05746">
    <property type="entry name" value="DALR_1"/>
    <property type="match status" value="1"/>
</dbReference>
<evidence type="ECO:0000256" key="5">
    <source>
        <dbReference type="ARBA" id="ARBA00022840"/>
    </source>
</evidence>
<dbReference type="GO" id="GO:0004814">
    <property type="term" value="F:arginine-tRNA ligase activity"/>
    <property type="evidence" value="ECO:0007669"/>
    <property type="project" value="UniProtKB-EC"/>
</dbReference>
<dbReference type="GO" id="GO:0005739">
    <property type="term" value="C:mitochondrion"/>
    <property type="evidence" value="ECO:0007669"/>
    <property type="project" value="TreeGrafter"/>
</dbReference>
<evidence type="ECO:0000256" key="4">
    <source>
        <dbReference type="ARBA" id="ARBA00022741"/>
    </source>
</evidence>
<dbReference type="GO" id="GO:0032543">
    <property type="term" value="P:mitochondrial translation"/>
    <property type="evidence" value="ECO:0007669"/>
    <property type="project" value="TreeGrafter"/>
</dbReference>
<reference evidence="13" key="1">
    <citation type="journal article" date="2020" name="Stud. Mycol.">
        <title>101 Dothideomycetes genomes: a test case for predicting lifestyles and emergence of pathogens.</title>
        <authorList>
            <person name="Haridas S."/>
            <person name="Albert R."/>
            <person name="Binder M."/>
            <person name="Bloem J."/>
            <person name="Labutti K."/>
            <person name="Salamov A."/>
            <person name="Andreopoulos B."/>
            <person name="Baker S."/>
            <person name="Barry K."/>
            <person name="Bills G."/>
            <person name="Bluhm B."/>
            <person name="Cannon C."/>
            <person name="Castanera R."/>
            <person name="Culley D."/>
            <person name="Daum C."/>
            <person name="Ezra D."/>
            <person name="Gonzalez J."/>
            <person name="Henrissat B."/>
            <person name="Kuo A."/>
            <person name="Liang C."/>
            <person name="Lipzen A."/>
            <person name="Lutzoni F."/>
            <person name="Magnuson J."/>
            <person name="Mondo S."/>
            <person name="Nolan M."/>
            <person name="Ohm R."/>
            <person name="Pangilinan J."/>
            <person name="Park H.-J."/>
            <person name="Ramirez L."/>
            <person name="Alfaro M."/>
            <person name="Sun H."/>
            <person name="Tritt A."/>
            <person name="Yoshinaga Y."/>
            <person name="Zwiers L.-H."/>
            <person name="Turgeon B."/>
            <person name="Goodwin S."/>
            <person name="Spatafora J."/>
            <person name="Crous P."/>
            <person name="Grigoriev I."/>
        </authorList>
    </citation>
    <scope>NUCLEOTIDE SEQUENCE</scope>
    <source>
        <strain evidence="13">CBS 122367</strain>
    </source>
</reference>
<dbReference type="Gene3D" id="3.30.1360.70">
    <property type="entry name" value="Arginyl tRNA synthetase N-terminal domain"/>
    <property type="match status" value="1"/>
</dbReference>
<keyword evidence="7 10" id="KW-0030">Aminoacyl-tRNA synthetase</keyword>
<dbReference type="GO" id="GO:0006420">
    <property type="term" value="P:arginyl-tRNA aminoacylation"/>
    <property type="evidence" value="ECO:0007669"/>
    <property type="project" value="InterPro"/>
</dbReference>